<organism evidence="4 5">
    <name type="scientific">Chromobacterium subtsugae</name>
    <dbReference type="NCBI Taxonomy" id="251747"/>
    <lineage>
        <taxon>Bacteria</taxon>
        <taxon>Pseudomonadati</taxon>
        <taxon>Pseudomonadota</taxon>
        <taxon>Betaproteobacteria</taxon>
        <taxon>Neisseriales</taxon>
        <taxon>Chromobacteriaceae</taxon>
        <taxon>Chromobacterium</taxon>
    </lineage>
</organism>
<dbReference type="Pfam" id="PF00583">
    <property type="entry name" value="Acetyltransf_1"/>
    <property type="match status" value="1"/>
</dbReference>
<dbReference type="InterPro" id="IPR050832">
    <property type="entry name" value="Bact_Acetyltransf"/>
</dbReference>
<dbReference type="RefSeq" id="WP_043575444.1">
    <property type="nucleotide sequence ID" value="NZ_CP142381.1"/>
</dbReference>
<keyword evidence="2 4" id="KW-0012">Acyltransferase</keyword>
<dbReference type="PROSITE" id="PS51186">
    <property type="entry name" value="GNAT"/>
    <property type="match status" value="1"/>
</dbReference>
<evidence type="ECO:0000256" key="2">
    <source>
        <dbReference type="ARBA" id="ARBA00023315"/>
    </source>
</evidence>
<evidence type="ECO:0000259" key="3">
    <source>
        <dbReference type="PROSITE" id="PS51186"/>
    </source>
</evidence>
<dbReference type="EC" id="2.3.1.-" evidence="4"/>
<dbReference type="SUPFAM" id="SSF55729">
    <property type="entry name" value="Acyl-CoA N-acyltransferases (Nat)"/>
    <property type="match status" value="1"/>
</dbReference>
<accession>A0ABS7F9M1</accession>
<dbReference type="GeneID" id="89687031"/>
<dbReference type="PANTHER" id="PTHR43877:SF2">
    <property type="entry name" value="AMINOALKYLPHOSPHONATE N-ACETYLTRANSFERASE-RELATED"/>
    <property type="match status" value="1"/>
</dbReference>
<dbReference type="GO" id="GO:0016746">
    <property type="term" value="F:acyltransferase activity"/>
    <property type="evidence" value="ECO:0007669"/>
    <property type="project" value="UniProtKB-KW"/>
</dbReference>
<dbReference type="InterPro" id="IPR016181">
    <property type="entry name" value="Acyl_CoA_acyltransferase"/>
</dbReference>
<protein>
    <submittedName>
        <fullName evidence="4">GNAT family N-acetyltransferase</fullName>
        <ecNumber evidence="4">2.3.1.-</ecNumber>
    </submittedName>
</protein>
<dbReference type="Gene3D" id="3.40.630.30">
    <property type="match status" value="1"/>
</dbReference>
<dbReference type="PANTHER" id="PTHR43877">
    <property type="entry name" value="AMINOALKYLPHOSPHONATE N-ACETYLTRANSFERASE-RELATED-RELATED"/>
    <property type="match status" value="1"/>
</dbReference>
<proteinExistence type="predicted"/>
<keyword evidence="5" id="KW-1185">Reference proteome</keyword>
<sequence length="144" mass="15674">MRYRTVLSDVADEAARAAIVAPLIAYNQAQAGAGNNRPLVITVEDEAGQVAGGLWGHTGFGWLYVQLLAAPAEARGQGLGRRLMEEAEAEARARGCVGAWVDTFTFQAPAFYESLGYRRFAELADYPPGHSRVFFHKRFDAEPG</sequence>
<evidence type="ECO:0000313" key="5">
    <source>
        <dbReference type="Proteomes" id="UP000711178"/>
    </source>
</evidence>
<comment type="caution">
    <text evidence="4">The sequence shown here is derived from an EMBL/GenBank/DDBJ whole genome shotgun (WGS) entry which is preliminary data.</text>
</comment>
<dbReference type="Proteomes" id="UP000711178">
    <property type="component" value="Unassembled WGS sequence"/>
</dbReference>
<dbReference type="InterPro" id="IPR000182">
    <property type="entry name" value="GNAT_dom"/>
</dbReference>
<dbReference type="EMBL" id="JAHDTB010000002">
    <property type="protein sequence ID" value="MBW8286793.1"/>
    <property type="molecule type" value="Genomic_DNA"/>
</dbReference>
<name>A0ABS7F9M1_9NEIS</name>
<dbReference type="Gene3D" id="1.20.5.540">
    <property type="entry name" value="Single helix bin"/>
    <property type="match status" value="1"/>
</dbReference>
<evidence type="ECO:0000313" key="4">
    <source>
        <dbReference type="EMBL" id="MBW8286793.1"/>
    </source>
</evidence>
<keyword evidence="1 4" id="KW-0808">Transferase</keyword>
<feature type="domain" description="N-acetyltransferase" evidence="3">
    <location>
        <begin position="1"/>
        <end position="140"/>
    </location>
</feature>
<gene>
    <name evidence="4" type="ORF">KIF53_04050</name>
</gene>
<reference evidence="4 5" key="1">
    <citation type="submission" date="2021-05" db="EMBL/GenBank/DDBJ databases">
        <title>Draft Whole Genome Sequencing Of Biosensor Chromobacterium violaceum Strain CV026 Reveals A Regulatory RNA In Chromobacterium violaceum Phenotype Regulatory Network.</title>
        <authorList>
            <person name="Hong K.W."/>
            <person name="Chan K.G."/>
            <person name="Chang C.-Y."/>
        </authorList>
    </citation>
    <scope>NUCLEOTIDE SEQUENCE [LARGE SCALE GENOMIC DNA]</scope>
    <source>
        <strain evidence="4 5">ATCC 31532</strain>
    </source>
</reference>
<evidence type="ECO:0000256" key="1">
    <source>
        <dbReference type="ARBA" id="ARBA00022679"/>
    </source>
</evidence>